<name>A0A5C6ZJG3_9FLAO</name>
<comment type="caution">
    <text evidence="2">The sequence shown here is derived from an EMBL/GenBank/DDBJ whole genome shotgun (WGS) entry which is preliminary data.</text>
</comment>
<dbReference type="RefSeq" id="WP_147085881.1">
    <property type="nucleotide sequence ID" value="NZ_VORM01000028.1"/>
</dbReference>
<feature type="compositionally biased region" description="Basic and acidic residues" evidence="1">
    <location>
        <begin position="1"/>
        <end position="31"/>
    </location>
</feature>
<dbReference type="EMBL" id="VORO01000005">
    <property type="protein sequence ID" value="TXD89936.1"/>
    <property type="molecule type" value="Genomic_DNA"/>
</dbReference>
<evidence type="ECO:0000313" key="2">
    <source>
        <dbReference type="EMBL" id="TXD89936.1"/>
    </source>
</evidence>
<keyword evidence="3" id="KW-1185">Reference proteome</keyword>
<accession>A0A5C6ZJG3</accession>
<feature type="region of interest" description="Disordered" evidence="1">
    <location>
        <begin position="1"/>
        <end position="62"/>
    </location>
</feature>
<evidence type="ECO:0000313" key="3">
    <source>
        <dbReference type="Proteomes" id="UP000321578"/>
    </source>
</evidence>
<dbReference type="AlphaFoldDB" id="A0A5C6ZJG3"/>
<dbReference type="Proteomes" id="UP000321578">
    <property type="component" value="Unassembled WGS sequence"/>
</dbReference>
<organism evidence="2 3">
    <name type="scientific">Subsaximicrobium wynnwilliamsii</name>
    <dbReference type="NCBI Taxonomy" id="291179"/>
    <lineage>
        <taxon>Bacteria</taxon>
        <taxon>Pseudomonadati</taxon>
        <taxon>Bacteroidota</taxon>
        <taxon>Flavobacteriia</taxon>
        <taxon>Flavobacteriales</taxon>
        <taxon>Flavobacteriaceae</taxon>
        <taxon>Subsaximicrobium</taxon>
    </lineage>
</organism>
<evidence type="ECO:0000256" key="1">
    <source>
        <dbReference type="SAM" id="MobiDB-lite"/>
    </source>
</evidence>
<protein>
    <submittedName>
        <fullName evidence="2">Uncharacterized protein</fullName>
    </submittedName>
</protein>
<proteinExistence type="predicted"/>
<sequence length="62" mass="6845">MADEKKIKNKDFDPGKDTDLEKGPLKSKHENAFGTRGKGSEKRDLSQDIPKKPGKSDTDAKS</sequence>
<reference evidence="2 3" key="1">
    <citation type="submission" date="2019-08" db="EMBL/GenBank/DDBJ databases">
        <title>Genomes of Subsaximicrobium wynnwilliamsii strains.</title>
        <authorList>
            <person name="Bowman J.P."/>
        </authorList>
    </citation>
    <scope>NUCLEOTIDE SEQUENCE [LARGE SCALE GENOMIC DNA]</scope>
    <source>
        <strain evidence="2 3">2-80-2</strain>
    </source>
</reference>
<feature type="compositionally biased region" description="Basic and acidic residues" evidence="1">
    <location>
        <begin position="38"/>
        <end position="62"/>
    </location>
</feature>
<gene>
    <name evidence="2" type="ORF">ESY86_06980</name>
</gene>